<feature type="transmembrane region" description="Helical" evidence="1">
    <location>
        <begin position="6"/>
        <end position="33"/>
    </location>
</feature>
<protein>
    <recommendedName>
        <fullName evidence="3">DUF3784 domain-containing protein</fullName>
    </recommendedName>
</protein>
<feature type="transmembrane region" description="Helical" evidence="1">
    <location>
        <begin position="58"/>
        <end position="80"/>
    </location>
</feature>
<dbReference type="AlphaFoldDB" id="A0A6N3FQJ1"/>
<organism evidence="2">
    <name type="scientific">Staphylococcus simulans</name>
    <dbReference type="NCBI Taxonomy" id="1286"/>
    <lineage>
        <taxon>Bacteria</taxon>
        <taxon>Bacillati</taxon>
        <taxon>Bacillota</taxon>
        <taxon>Bacilli</taxon>
        <taxon>Bacillales</taxon>
        <taxon>Staphylococcaceae</taxon>
        <taxon>Staphylococcus</taxon>
    </lineage>
</organism>
<name>A0A6N3FQJ1_STASI</name>
<evidence type="ECO:0000256" key="1">
    <source>
        <dbReference type="SAM" id="Phobius"/>
    </source>
</evidence>
<keyword evidence="1" id="KW-1133">Transmembrane helix</keyword>
<gene>
    <name evidence="2" type="ORF">SSLFYP27_02616</name>
</gene>
<dbReference type="RefSeq" id="WP_002480206.1">
    <property type="nucleotide sequence ID" value="NZ_CACRUO010000065.1"/>
</dbReference>
<reference evidence="2" key="1">
    <citation type="submission" date="2019-11" db="EMBL/GenBank/DDBJ databases">
        <authorList>
            <person name="Feng L."/>
        </authorList>
    </citation>
    <scope>NUCLEOTIDE SEQUENCE</scope>
    <source>
        <strain evidence="2">SsimulansLFYP27</strain>
    </source>
</reference>
<accession>A0A6N3FQJ1</accession>
<keyword evidence="1" id="KW-0812">Transmembrane</keyword>
<feature type="transmembrane region" description="Helical" evidence="1">
    <location>
        <begin position="86"/>
        <end position="103"/>
    </location>
</feature>
<evidence type="ECO:0008006" key="3">
    <source>
        <dbReference type="Google" id="ProtNLM"/>
    </source>
</evidence>
<keyword evidence="1" id="KW-0472">Membrane</keyword>
<sequence>MNELLGFIWNILKIIVFGVYFIVAVGAMLKLYLKLIDFYKTHLSRVFLGRENSDSTRWLVLIISITLAFLSFILMTYIIAKVIGSGVLFLFFLAGLYFIFRYYQQSKENNKSM</sequence>
<dbReference type="EMBL" id="CACRUO010000065">
    <property type="protein sequence ID" value="VYU54737.1"/>
    <property type="molecule type" value="Genomic_DNA"/>
</dbReference>
<evidence type="ECO:0000313" key="2">
    <source>
        <dbReference type="EMBL" id="VYU54737.1"/>
    </source>
</evidence>
<proteinExistence type="predicted"/>